<keyword evidence="3" id="KW-1185">Reference proteome</keyword>
<evidence type="ECO:0000256" key="1">
    <source>
        <dbReference type="SAM" id="Phobius"/>
    </source>
</evidence>
<evidence type="ECO:0000313" key="2">
    <source>
        <dbReference type="EMBL" id="MCZ4330969.1"/>
    </source>
</evidence>
<protein>
    <submittedName>
        <fullName evidence="2">Holin</fullName>
    </submittedName>
</protein>
<reference evidence="2" key="1">
    <citation type="submission" date="2022-12" db="EMBL/GenBank/DDBJ databases">
        <title>Bacterial isolates from different developmental stages of Nematostella vectensis.</title>
        <authorList>
            <person name="Fraune S."/>
        </authorList>
    </citation>
    <scope>NUCLEOTIDE SEQUENCE</scope>
    <source>
        <strain evidence="2">G21619-S1</strain>
    </source>
</reference>
<keyword evidence="1" id="KW-0472">Membrane</keyword>
<accession>A0ABT4M6M1</accession>
<keyword evidence="1" id="KW-1133">Transmembrane helix</keyword>
<feature type="transmembrane region" description="Helical" evidence="1">
    <location>
        <begin position="31"/>
        <end position="48"/>
    </location>
</feature>
<keyword evidence="1" id="KW-0812">Transmembrane</keyword>
<comment type="caution">
    <text evidence="2">The sequence shown here is derived from an EMBL/GenBank/DDBJ whole genome shotgun (WGS) entry which is preliminary data.</text>
</comment>
<dbReference type="InterPro" id="IPR032637">
    <property type="entry name" value="Phage_holin-like"/>
</dbReference>
<gene>
    <name evidence="2" type="ORF">O4H32_13540</name>
</gene>
<feature type="transmembrane region" description="Helical" evidence="1">
    <location>
        <begin position="55"/>
        <end position="76"/>
    </location>
</feature>
<dbReference type="RefSeq" id="WP_269360009.1">
    <property type="nucleotide sequence ID" value="NZ_JAPWHE010000012.1"/>
</dbReference>
<dbReference type="Proteomes" id="UP001068379">
    <property type="component" value="Unassembled WGS sequence"/>
</dbReference>
<organism evidence="2 3">
    <name type="scientific">Castellaniella denitrificans</name>
    <dbReference type="NCBI Taxonomy" id="56119"/>
    <lineage>
        <taxon>Bacteria</taxon>
        <taxon>Pseudomonadati</taxon>
        <taxon>Pseudomonadota</taxon>
        <taxon>Betaproteobacteria</taxon>
        <taxon>Burkholderiales</taxon>
        <taxon>Alcaligenaceae</taxon>
        <taxon>Castellaniella</taxon>
    </lineage>
</organism>
<sequence length="123" mass="12474">MAEPASSIATAGAVAAAVGFAAWLSRLDPGAVAGAFAGAVTFALTAKDTARVPRIIYALVSLVVGYAAVPDVAALSPIKSPFLAAFLVAALVVHTTITVIDKIKTASFREVWDSLVSAFRKGG</sequence>
<dbReference type="EMBL" id="JAPWHE010000012">
    <property type="protein sequence ID" value="MCZ4330969.1"/>
    <property type="molecule type" value="Genomic_DNA"/>
</dbReference>
<name>A0ABT4M6M1_9BURK</name>
<proteinExistence type="predicted"/>
<evidence type="ECO:0000313" key="3">
    <source>
        <dbReference type="Proteomes" id="UP001068379"/>
    </source>
</evidence>
<dbReference type="Pfam" id="PF16931">
    <property type="entry name" value="Phage_holin_8"/>
    <property type="match status" value="1"/>
</dbReference>
<feature type="transmembrane region" description="Helical" evidence="1">
    <location>
        <begin position="82"/>
        <end position="100"/>
    </location>
</feature>